<dbReference type="STRING" id="156889.Mmc1_0636"/>
<evidence type="ECO:0000256" key="4">
    <source>
        <dbReference type="ARBA" id="ARBA00022741"/>
    </source>
</evidence>
<keyword evidence="20" id="KW-1185">Reference proteome</keyword>
<dbReference type="Gene3D" id="3.40.50.300">
    <property type="entry name" value="P-loop containing nucleotide triphosphate hydrolases"/>
    <property type="match status" value="2"/>
</dbReference>
<dbReference type="InterPro" id="IPR006555">
    <property type="entry name" value="ATP-dep_Helicase_C"/>
</dbReference>
<comment type="catalytic activity">
    <reaction evidence="16">
        <text>ATP + H2O = ADP + phosphate + H(+)</text>
        <dbReference type="Rhea" id="RHEA:13065"/>
        <dbReference type="ChEBI" id="CHEBI:15377"/>
        <dbReference type="ChEBI" id="CHEBI:15378"/>
        <dbReference type="ChEBI" id="CHEBI:30616"/>
        <dbReference type="ChEBI" id="CHEBI:43474"/>
        <dbReference type="ChEBI" id="CHEBI:456216"/>
        <dbReference type="EC" id="5.6.2.3"/>
    </reaction>
</comment>
<keyword evidence="3" id="KW-0479">Metal-binding</keyword>
<dbReference type="GO" id="GO:0016818">
    <property type="term" value="F:hydrolase activity, acting on acid anhydrides, in phosphorus-containing anhydrides"/>
    <property type="evidence" value="ECO:0007669"/>
    <property type="project" value="InterPro"/>
</dbReference>
<comment type="similarity">
    <text evidence="14">Belongs to the helicase family. DinG subfamily.</text>
</comment>
<keyword evidence="9" id="KW-0408">Iron</keyword>
<evidence type="ECO:0000256" key="9">
    <source>
        <dbReference type="ARBA" id="ARBA00023004"/>
    </source>
</evidence>
<name>A0L5B4_MAGMM</name>
<dbReference type="EC" id="5.6.2.3" evidence="15"/>
<dbReference type="KEGG" id="mgm:Mmc1_0636"/>
<sequence length="660" mass="74119">MVTMDEIESWTHALFGPQSALAQCLESYEPRAAQVRMAELVARAAHQQDLLIVEAGTGTGKTLAYMLPLLAMGKKVVVSTATKALQDQILEKDLPLLRQVVGSRFSATLLKGRANYLCLHRLTQMRANRSLLRHEARAWLEAIEQWSSTTVQGDRDELKELPERLDIWPELSTNGDDCLGQECPDLQACYLFKARARAKEAQLVVVNHHLFFADLAVREGGFGEILPEYQVVVFDEAHQIPDVVTRFFGLEVSNFQMLELARDCRREMDMVGMDDLDLLHHLTVIEERAALLRSAFPVENVRDALAPHHLQEEPGRALVMAEQALHKLAELLEPHLERSAGMASCGRRLEKLLIASGSIRTLDDPARVYWYETRNRGVFLQASPLNVGLTMQEMLYPRVQCAVFTSATLATGQGEKGFHYFMQQLGLDAQVATCEQLPPVFDYGTQARLYLPRRLPEPTAPGFTAMFMEELVDLLHASRGRALCLFTSYRMMGQVQQLLPSRIPYPVYVQGERPKRALLEMFKNHEASVLLGTSTFWEGVDIPGAALSMVVIDRLPFTPPDDPISAARNRYCESEGGNPFMQLSVPQAILTLKQGAGRLLRRRSDRGVIAVLDTRISRRPYGKRFINGLPPATCIYDLQEVQHFFAQEPTASPLMDEVNP</sequence>
<dbReference type="PROSITE" id="PS51192">
    <property type="entry name" value="HELICASE_ATP_BIND_1"/>
    <property type="match status" value="1"/>
</dbReference>
<keyword evidence="8" id="KW-0067">ATP-binding</keyword>
<dbReference type="HOGENOM" id="CLU_012117_2_0_5"/>
<keyword evidence="12" id="KW-0234">DNA repair</keyword>
<evidence type="ECO:0000259" key="18">
    <source>
        <dbReference type="PROSITE" id="PS51193"/>
    </source>
</evidence>
<evidence type="ECO:0000256" key="14">
    <source>
        <dbReference type="ARBA" id="ARBA00038058"/>
    </source>
</evidence>
<evidence type="ECO:0000256" key="10">
    <source>
        <dbReference type="ARBA" id="ARBA00023014"/>
    </source>
</evidence>
<dbReference type="eggNOG" id="COG1199">
    <property type="taxonomic scope" value="Bacteria"/>
</dbReference>
<accession>A0L5B4</accession>
<feature type="domain" description="Helicase ATP-binding" evidence="17">
    <location>
        <begin position="42"/>
        <end position="315"/>
    </location>
</feature>
<dbReference type="SMART" id="SM00491">
    <property type="entry name" value="HELICc2"/>
    <property type="match status" value="1"/>
</dbReference>
<feature type="domain" description="Helicase ATP-binding" evidence="18">
    <location>
        <begin position="20"/>
        <end position="295"/>
    </location>
</feature>
<keyword evidence="6" id="KW-0378">Hydrolase</keyword>
<dbReference type="InterPro" id="IPR014013">
    <property type="entry name" value="Helic_SF1/SF2_ATP-bd_DinG/Rad3"/>
</dbReference>
<dbReference type="GO" id="GO:0005524">
    <property type="term" value="F:ATP binding"/>
    <property type="evidence" value="ECO:0007669"/>
    <property type="project" value="UniProtKB-KW"/>
</dbReference>
<dbReference type="PROSITE" id="PS51193">
    <property type="entry name" value="HELICASE_ATP_BIND_2"/>
    <property type="match status" value="1"/>
</dbReference>
<keyword evidence="7 19" id="KW-0347">Helicase</keyword>
<dbReference type="OrthoDB" id="9805194at2"/>
<evidence type="ECO:0000256" key="11">
    <source>
        <dbReference type="ARBA" id="ARBA00023125"/>
    </source>
</evidence>
<dbReference type="GO" id="GO:0003677">
    <property type="term" value="F:DNA binding"/>
    <property type="evidence" value="ECO:0007669"/>
    <property type="project" value="UniProtKB-KW"/>
</dbReference>
<dbReference type="Pfam" id="PF06733">
    <property type="entry name" value="DEAD_2"/>
    <property type="match status" value="1"/>
</dbReference>
<dbReference type="GO" id="GO:0046872">
    <property type="term" value="F:metal ion binding"/>
    <property type="evidence" value="ECO:0007669"/>
    <property type="project" value="UniProtKB-KW"/>
</dbReference>
<evidence type="ECO:0000256" key="2">
    <source>
        <dbReference type="ARBA" id="ARBA00022485"/>
    </source>
</evidence>
<keyword evidence="4" id="KW-0547">Nucleotide-binding</keyword>
<evidence type="ECO:0000313" key="19">
    <source>
        <dbReference type="EMBL" id="ABK43157.1"/>
    </source>
</evidence>
<comment type="cofactor">
    <cofactor evidence="1">
        <name>[4Fe-4S] cluster</name>
        <dbReference type="ChEBI" id="CHEBI:49883"/>
    </cofactor>
</comment>
<dbReference type="PANTHER" id="PTHR11472">
    <property type="entry name" value="DNA REPAIR DEAD HELICASE RAD3/XP-D SUBFAMILY MEMBER"/>
    <property type="match status" value="1"/>
</dbReference>
<dbReference type="GO" id="GO:0051539">
    <property type="term" value="F:4 iron, 4 sulfur cluster binding"/>
    <property type="evidence" value="ECO:0007669"/>
    <property type="project" value="UniProtKB-KW"/>
</dbReference>
<gene>
    <name evidence="19" type="ordered locus">Mmc1_0636</name>
</gene>
<dbReference type="PANTHER" id="PTHR11472:SF34">
    <property type="entry name" value="REGULATOR OF TELOMERE ELONGATION HELICASE 1"/>
    <property type="match status" value="1"/>
</dbReference>
<dbReference type="Pfam" id="PF00270">
    <property type="entry name" value="DEAD"/>
    <property type="match status" value="1"/>
</dbReference>
<dbReference type="InterPro" id="IPR014001">
    <property type="entry name" value="Helicase_ATP-bd"/>
</dbReference>
<evidence type="ECO:0000256" key="13">
    <source>
        <dbReference type="ARBA" id="ARBA00023235"/>
    </source>
</evidence>
<keyword evidence="5" id="KW-0227">DNA damage</keyword>
<dbReference type="FunFam" id="3.40.50.300:FF:000437">
    <property type="entry name" value="ATP-dependent DNA helicase DinG"/>
    <property type="match status" value="1"/>
</dbReference>
<proteinExistence type="inferred from homology"/>
<dbReference type="GO" id="GO:0043139">
    <property type="term" value="F:5'-3' DNA helicase activity"/>
    <property type="evidence" value="ECO:0007669"/>
    <property type="project" value="UniProtKB-EC"/>
</dbReference>
<dbReference type="EMBL" id="CP000471">
    <property type="protein sequence ID" value="ABK43157.1"/>
    <property type="molecule type" value="Genomic_DNA"/>
</dbReference>
<reference evidence="19 20" key="2">
    <citation type="journal article" date="2012" name="Int. J. Syst. Evol. Microbiol.">
        <title>Magnetococcus marinus gen. nov., sp. nov., a marine, magnetotactic bacterium that represents a novel lineage (Magnetococcaceae fam. nov.; Magnetococcales ord. nov.) at the base of the Alphaproteobacteria.</title>
        <authorList>
            <person name="Bazylinski D.A."/>
            <person name="Williams T.J."/>
            <person name="Lefevre C.T."/>
            <person name="Berg R.J."/>
            <person name="Zhang C.L."/>
            <person name="Bowser S.S."/>
            <person name="Dean A.J."/>
            <person name="Beveridge T.J."/>
        </authorList>
    </citation>
    <scope>NUCLEOTIDE SEQUENCE [LARGE SCALE GENOMIC DNA]</scope>
    <source>
        <strain evidence="20">ATCC BAA-1437 / JCM 17883 / MC-1</strain>
    </source>
</reference>
<evidence type="ECO:0000256" key="3">
    <source>
        <dbReference type="ARBA" id="ARBA00022723"/>
    </source>
</evidence>
<dbReference type="Proteomes" id="UP000002586">
    <property type="component" value="Chromosome"/>
</dbReference>
<dbReference type="InterPro" id="IPR027417">
    <property type="entry name" value="P-loop_NTPase"/>
</dbReference>
<evidence type="ECO:0000256" key="6">
    <source>
        <dbReference type="ARBA" id="ARBA00022801"/>
    </source>
</evidence>
<reference evidence="20" key="1">
    <citation type="journal article" date="2009" name="Appl. Environ. Microbiol.">
        <title>Complete genome sequence of the chemolithoautotrophic marine magnetotactic coccus strain MC-1.</title>
        <authorList>
            <person name="Schubbe S."/>
            <person name="Williams T.J."/>
            <person name="Xie G."/>
            <person name="Kiss H.E."/>
            <person name="Brettin T.S."/>
            <person name="Martinez D."/>
            <person name="Ross C.A."/>
            <person name="Schuler D."/>
            <person name="Cox B.L."/>
            <person name="Nealson K.H."/>
            <person name="Bazylinski D.A."/>
        </authorList>
    </citation>
    <scope>NUCLEOTIDE SEQUENCE [LARGE SCALE GENOMIC DNA]</scope>
    <source>
        <strain evidence="20">ATCC BAA-1437 / JCM 17883 / MC-1</strain>
    </source>
</reference>
<keyword evidence="10" id="KW-0411">Iron-sulfur</keyword>
<dbReference type="InterPro" id="IPR006554">
    <property type="entry name" value="Helicase-like_DEXD_c2"/>
</dbReference>
<organism evidence="19 20">
    <name type="scientific">Magnetococcus marinus (strain ATCC BAA-1437 / JCM 17883 / MC-1)</name>
    <dbReference type="NCBI Taxonomy" id="156889"/>
    <lineage>
        <taxon>Bacteria</taxon>
        <taxon>Pseudomonadati</taxon>
        <taxon>Pseudomonadota</taxon>
        <taxon>Magnetococcia</taxon>
        <taxon>Magnetococcales</taxon>
        <taxon>Magnetococcaceae</taxon>
        <taxon>Magnetococcus</taxon>
    </lineage>
</organism>
<evidence type="ECO:0000256" key="8">
    <source>
        <dbReference type="ARBA" id="ARBA00022840"/>
    </source>
</evidence>
<keyword evidence="13" id="KW-0413">Isomerase</keyword>
<keyword evidence="11" id="KW-0238">DNA-binding</keyword>
<dbReference type="AlphaFoldDB" id="A0L5B4"/>
<evidence type="ECO:0000256" key="7">
    <source>
        <dbReference type="ARBA" id="ARBA00022806"/>
    </source>
</evidence>
<dbReference type="InterPro" id="IPR011545">
    <property type="entry name" value="DEAD/DEAH_box_helicase_dom"/>
</dbReference>
<dbReference type="SMART" id="SM00487">
    <property type="entry name" value="DEXDc"/>
    <property type="match status" value="1"/>
</dbReference>
<dbReference type="Pfam" id="PF13307">
    <property type="entry name" value="Helicase_C_2"/>
    <property type="match status" value="1"/>
</dbReference>
<evidence type="ECO:0000256" key="15">
    <source>
        <dbReference type="ARBA" id="ARBA00044969"/>
    </source>
</evidence>
<keyword evidence="2" id="KW-0004">4Fe-4S</keyword>
<protein>
    <recommendedName>
        <fullName evidence="15">DNA 5'-3' helicase</fullName>
        <ecNumber evidence="15">5.6.2.3</ecNumber>
    </recommendedName>
</protein>
<evidence type="ECO:0000259" key="17">
    <source>
        <dbReference type="PROSITE" id="PS51192"/>
    </source>
</evidence>
<evidence type="ECO:0000313" key="20">
    <source>
        <dbReference type="Proteomes" id="UP000002586"/>
    </source>
</evidence>
<dbReference type="RefSeq" id="WP_011712324.1">
    <property type="nucleotide sequence ID" value="NC_008576.1"/>
</dbReference>
<evidence type="ECO:0000256" key="1">
    <source>
        <dbReference type="ARBA" id="ARBA00001966"/>
    </source>
</evidence>
<evidence type="ECO:0000256" key="5">
    <source>
        <dbReference type="ARBA" id="ARBA00022763"/>
    </source>
</evidence>
<dbReference type="GO" id="GO:0006281">
    <property type="term" value="P:DNA repair"/>
    <property type="evidence" value="ECO:0007669"/>
    <property type="project" value="UniProtKB-KW"/>
</dbReference>
<evidence type="ECO:0000256" key="16">
    <source>
        <dbReference type="ARBA" id="ARBA00048954"/>
    </source>
</evidence>
<dbReference type="SUPFAM" id="SSF52540">
    <property type="entry name" value="P-loop containing nucleoside triphosphate hydrolases"/>
    <property type="match status" value="1"/>
</dbReference>
<dbReference type="InterPro" id="IPR045028">
    <property type="entry name" value="DinG/Rad3-like"/>
</dbReference>
<evidence type="ECO:0000256" key="12">
    <source>
        <dbReference type="ARBA" id="ARBA00023204"/>
    </source>
</evidence>
<dbReference type="InterPro" id="IPR010614">
    <property type="entry name" value="RAD3-like_helicase_DEAD"/>
</dbReference>
<dbReference type="SMART" id="SM00488">
    <property type="entry name" value="DEXDc2"/>
    <property type="match status" value="1"/>
</dbReference>